<proteinExistence type="predicted"/>
<keyword evidence="5" id="KW-1185">Reference proteome</keyword>
<dbReference type="Pfam" id="PF23598">
    <property type="entry name" value="LRR_14"/>
    <property type="match status" value="1"/>
</dbReference>
<reference evidence="3" key="3">
    <citation type="submission" date="2018-07" db="EMBL/GenBank/DDBJ databases">
        <title>WGS assembly of Glycine max.</title>
        <authorList>
            <person name="Schmutz J."/>
            <person name="Cannon S."/>
            <person name="Schlueter J."/>
            <person name="Ma J."/>
            <person name="Mitros T."/>
            <person name="Nelson W."/>
            <person name="Hyten D."/>
            <person name="Song Q."/>
            <person name="Thelen J."/>
            <person name="Cheng J."/>
            <person name="Xu D."/>
            <person name="Hellsten U."/>
            <person name="May G."/>
            <person name="Yu Y."/>
            <person name="Sakurai T."/>
            <person name="Umezawa T."/>
            <person name="Bhattacharyya M."/>
            <person name="Sandhu D."/>
            <person name="Valliyodan B."/>
            <person name="Lindquist E."/>
            <person name="Peto M."/>
            <person name="Grant D."/>
            <person name="Shu S."/>
            <person name="Goodstein D."/>
            <person name="Barry K."/>
            <person name="Futrell-Griggs M."/>
            <person name="Abernathy B."/>
            <person name="Du J."/>
            <person name="Tian Z."/>
            <person name="Zhu L."/>
            <person name="Gill N."/>
            <person name="Joshi T."/>
            <person name="Libault M."/>
            <person name="Sethuraman A."/>
            <person name="Zhang X."/>
            <person name="Shinozaki K."/>
            <person name="Nguyen H."/>
            <person name="Wing R."/>
            <person name="Cregan P."/>
            <person name="Specht J."/>
            <person name="Grimwood J."/>
            <person name="Rokhsar D."/>
            <person name="Stacey G."/>
            <person name="Shoemaker R."/>
            <person name="Jackson S."/>
        </authorList>
    </citation>
    <scope>NUCLEOTIDE SEQUENCE</scope>
    <source>
        <tissue evidence="3">Callus</tissue>
    </source>
</reference>
<dbReference type="OMA" id="KNIRWSD"/>
<evidence type="ECO:0000313" key="5">
    <source>
        <dbReference type="Proteomes" id="UP000008827"/>
    </source>
</evidence>
<protein>
    <recommendedName>
        <fullName evidence="2">Disease resistance R13L4/SHOC-2-like LRR domain-containing protein</fullName>
    </recommendedName>
</protein>
<evidence type="ECO:0000256" key="1">
    <source>
        <dbReference type="ARBA" id="ARBA00022737"/>
    </source>
</evidence>
<dbReference type="EMBL" id="CM000841">
    <property type="protein sequence ID" value="KRH46026.1"/>
    <property type="molecule type" value="Genomic_DNA"/>
</dbReference>
<organism evidence="3">
    <name type="scientific">Glycine max</name>
    <name type="common">Soybean</name>
    <name type="synonym">Glycine hispida</name>
    <dbReference type="NCBI Taxonomy" id="3847"/>
    <lineage>
        <taxon>Eukaryota</taxon>
        <taxon>Viridiplantae</taxon>
        <taxon>Streptophyta</taxon>
        <taxon>Embryophyta</taxon>
        <taxon>Tracheophyta</taxon>
        <taxon>Spermatophyta</taxon>
        <taxon>Magnoliopsida</taxon>
        <taxon>eudicotyledons</taxon>
        <taxon>Gunneridae</taxon>
        <taxon>Pentapetalae</taxon>
        <taxon>rosids</taxon>
        <taxon>fabids</taxon>
        <taxon>Fabales</taxon>
        <taxon>Fabaceae</taxon>
        <taxon>Papilionoideae</taxon>
        <taxon>50 kb inversion clade</taxon>
        <taxon>NPAAA clade</taxon>
        <taxon>indigoferoid/millettioid clade</taxon>
        <taxon>Phaseoleae</taxon>
        <taxon>Glycine</taxon>
        <taxon>Glycine subgen. Soja</taxon>
    </lineage>
</organism>
<evidence type="ECO:0000313" key="3">
    <source>
        <dbReference type="EMBL" id="KRH46026.1"/>
    </source>
</evidence>
<dbReference type="PANTHER" id="PTHR47186:SF45">
    <property type="entry name" value="DISEASE RESISTANCE RPP13-LIKE PROTEIN 1"/>
    <property type="match status" value="1"/>
</dbReference>
<dbReference type="Proteomes" id="UP000008827">
    <property type="component" value="Chromosome 8"/>
</dbReference>
<evidence type="ECO:0000259" key="2">
    <source>
        <dbReference type="Pfam" id="PF23598"/>
    </source>
</evidence>
<dbReference type="AlphaFoldDB" id="K7L9Z5"/>
<dbReference type="InParanoid" id="K7L9Z5"/>
<dbReference type="EnsemblPlants" id="KRH46026">
    <property type="protein sequence ID" value="KRH46026"/>
    <property type="gene ID" value="GLYMA_08G308100"/>
</dbReference>
<reference evidence="4" key="2">
    <citation type="submission" date="2018-02" db="UniProtKB">
        <authorList>
            <consortium name="EnsemblPlants"/>
        </authorList>
    </citation>
    <scope>IDENTIFICATION</scope>
    <source>
        <strain evidence="4">Williams 82</strain>
    </source>
</reference>
<dbReference type="Gramene" id="KRH46026">
    <property type="protein sequence ID" value="KRH46026"/>
    <property type="gene ID" value="GLYMA_08G308100"/>
</dbReference>
<reference evidence="3 4" key="1">
    <citation type="journal article" date="2010" name="Nature">
        <title>Genome sequence of the palaeopolyploid soybean.</title>
        <authorList>
            <person name="Schmutz J."/>
            <person name="Cannon S.B."/>
            <person name="Schlueter J."/>
            <person name="Ma J."/>
            <person name="Mitros T."/>
            <person name="Nelson W."/>
            <person name="Hyten D.L."/>
            <person name="Song Q."/>
            <person name="Thelen J.J."/>
            <person name="Cheng J."/>
            <person name="Xu D."/>
            <person name="Hellsten U."/>
            <person name="May G.D."/>
            <person name="Yu Y."/>
            <person name="Sakurai T."/>
            <person name="Umezawa T."/>
            <person name="Bhattacharyya M.K."/>
            <person name="Sandhu D."/>
            <person name="Valliyodan B."/>
            <person name="Lindquist E."/>
            <person name="Peto M."/>
            <person name="Grant D."/>
            <person name="Shu S."/>
            <person name="Goodstein D."/>
            <person name="Barry K."/>
            <person name="Futrell-Griggs M."/>
            <person name="Abernathy B."/>
            <person name="Du J."/>
            <person name="Tian Z."/>
            <person name="Zhu L."/>
            <person name="Gill N."/>
            <person name="Joshi T."/>
            <person name="Libault M."/>
            <person name="Sethuraman A."/>
            <person name="Zhang X.-C."/>
            <person name="Shinozaki K."/>
            <person name="Nguyen H.T."/>
            <person name="Wing R.A."/>
            <person name="Cregan P."/>
            <person name="Specht J."/>
            <person name="Grimwood J."/>
            <person name="Rokhsar D."/>
            <person name="Stacey G."/>
            <person name="Shoemaker R.C."/>
            <person name="Jackson S.A."/>
        </authorList>
    </citation>
    <scope>NUCLEOTIDE SEQUENCE</scope>
    <source>
        <strain evidence="4">cv. Williams 82</strain>
        <tissue evidence="3">Callus</tissue>
    </source>
</reference>
<gene>
    <name evidence="3" type="ORF">GLYMA_08G308100</name>
</gene>
<dbReference type="HOGENOM" id="CLU_099634_0_0_1"/>
<keyword evidence="1" id="KW-0677">Repeat</keyword>
<dbReference type="SUPFAM" id="SSF52058">
    <property type="entry name" value="L domain-like"/>
    <property type="match status" value="1"/>
</dbReference>
<dbReference type="Gene3D" id="3.80.10.10">
    <property type="entry name" value="Ribonuclease Inhibitor"/>
    <property type="match status" value="1"/>
</dbReference>
<dbReference type="PaxDb" id="3847-GLYMA08G42100.2"/>
<dbReference type="eggNOG" id="ENOG502QSXD">
    <property type="taxonomic scope" value="Eukaryota"/>
</dbReference>
<name>K7L9Z5_SOYBN</name>
<dbReference type="InterPro" id="IPR055414">
    <property type="entry name" value="LRR_R13L4/SHOC2-like"/>
</dbReference>
<sequence length="244" mass="27807">MKQLELPPSIFQLESLAVLGLKACHNLETLPNDIESLKNIRWSDLSQCYLLERMPKRIEKLTNVEVLKGFVIGSSSKSSYQISDLADLKNLERLSIHIGSGAIIDENEFESLKGLSKLEHLIISWGVCGTRYTDDIRISLLSNLKKLHLDEDFPEESIPRLLKPTNLPVSLKDLNLAGGKLASMDHGKLDHSDSCKLEIIHLKYLKHLIVDPEKLQTLFPSSVYVEIKDLQNLLYHEWIKDEER</sequence>
<evidence type="ECO:0000313" key="4">
    <source>
        <dbReference type="EnsemblPlants" id="KRH46026"/>
    </source>
</evidence>
<dbReference type="InterPro" id="IPR032675">
    <property type="entry name" value="LRR_dom_sf"/>
</dbReference>
<feature type="domain" description="Disease resistance R13L4/SHOC-2-like LRR" evidence="2">
    <location>
        <begin position="5"/>
        <end position="176"/>
    </location>
</feature>
<dbReference type="PANTHER" id="PTHR47186">
    <property type="entry name" value="LEUCINE-RICH REPEAT-CONTAINING PROTEIN 57"/>
    <property type="match status" value="1"/>
</dbReference>
<accession>K7L9Z5</accession>